<evidence type="ECO:0000313" key="3">
    <source>
        <dbReference type="Proteomes" id="UP000245778"/>
    </source>
</evidence>
<reference evidence="2 3" key="1">
    <citation type="submission" date="2018-04" db="EMBL/GenBank/DDBJ databases">
        <title>Genomic Encyclopedia of Type Strains, Phase IV (KMG-IV): sequencing the most valuable type-strain genomes for metagenomic binning, comparative biology and taxonomic classification.</title>
        <authorList>
            <person name="Goeker M."/>
        </authorList>
    </citation>
    <scope>NUCLEOTIDE SEQUENCE [LARGE SCALE GENOMIC DNA]</scope>
    <source>
        <strain evidence="2 3">DSM 26588</strain>
    </source>
</reference>
<sequence length="53" mass="6264">MAKITMRYFGLELQAEGEEAFCLRQTETFLNHVREDAERDDQDKEYPAEVEPL</sequence>
<accession>A0A2U1CFC5</accession>
<proteinExistence type="predicted"/>
<evidence type="ECO:0000313" key="2">
    <source>
        <dbReference type="EMBL" id="PVY59614.1"/>
    </source>
</evidence>
<dbReference type="Proteomes" id="UP000245778">
    <property type="component" value="Unassembled WGS sequence"/>
</dbReference>
<feature type="region of interest" description="Disordered" evidence="1">
    <location>
        <begin position="34"/>
        <end position="53"/>
    </location>
</feature>
<evidence type="ECO:0000256" key="1">
    <source>
        <dbReference type="SAM" id="MobiDB-lite"/>
    </source>
</evidence>
<organism evidence="2 3">
    <name type="scientific">Intestinimonas butyriciproducens</name>
    <dbReference type="NCBI Taxonomy" id="1297617"/>
    <lineage>
        <taxon>Bacteria</taxon>
        <taxon>Bacillati</taxon>
        <taxon>Bacillota</taxon>
        <taxon>Clostridia</taxon>
        <taxon>Eubacteriales</taxon>
        <taxon>Intestinimonas</taxon>
    </lineage>
</organism>
<dbReference type="RefSeq" id="WP_165366534.1">
    <property type="nucleotide sequence ID" value="NZ_CP011524.1"/>
</dbReference>
<dbReference type="EMBL" id="QEKK01000001">
    <property type="protein sequence ID" value="PVY59614.1"/>
    <property type="molecule type" value="Genomic_DNA"/>
</dbReference>
<name>A0A2U1CFC5_9FIRM</name>
<dbReference type="GeneID" id="93230748"/>
<comment type="caution">
    <text evidence="2">The sequence shown here is derived from an EMBL/GenBank/DDBJ whole genome shotgun (WGS) entry which is preliminary data.</text>
</comment>
<dbReference type="AlphaFoldDB" id="A0A2U1CFC5"/>
<protein>
    <submittedName>
        <fullName evidence="2">Uncharacterized protein</fullName>
    </submittedName>
</protein>
<gene>
    <name evidence="2" type="ORF">C7373_101128</name>
</gene>
<feature type="compositionally biased region" description="Basic and acidic residues" evidence="1">
    <location>
        <begin position="34"/>
        <end position="47"/>
    </location>
</feature>